<protein>
    <submittedName>
        <fullName evidence="4">4-oxalocrotonate tautomerase family protein</fullName>
    </submittedName>
</protein>
<dbReference type="Pfam" id="PF01361">
    <property type="entry name" value="Tautomerase"/>
    <property type="match status" value="1"/>
</dbReference>
<feature type="domain" description="4-oxalocrotonate tautomerase-like" evidence="3">
    <location>
        <begin position="2"/>
        <end position="58"/>
    </location>
</feature>
<dbReference type="PANTHER" id="PTHR35530:SF1">
    <property type="entry name" value="2-HYDROXYMUCONATE TAUTOMERASE"/>
    <property type="match status" value="1"/>
</dbReference>
<dbReference type="OrthoDB" id="9799841at2"/>
<dbReference type="SUPFAM" id="SSF55331">
    <property type="entry name" value="Tautomerase/MIF"/>
    <property type="match status" value="1"/>
</dbReference>
<organism evidence="4 7">
    <name type="scientific">Leptospira langatensis</name>
    <dbReference type="NCBI Taxonomy" id="2484983"/>
    <lineage>
        <taxon>Bacteria</taxon>
        <taxon>Pseudomonadati</taxon>
        <taxon>Spirochaetota</taxon>
        <taxon>Spirochaetia</taxon>
        <taxon>Leptospirales</taxon>
        <taxon>Leptospiraceae</taxon>
        <taxon>Leptospira</taxon>
    </lineage>
</organism>
<gene>
    <name evidence="4" type="ORF">EHO57_13045</name>
    <name evidence="5" type="ORF">EHQ53_10150</name>
</gene>
<reference evidence="5" key="1">
    <citation type="submission" date="2018-10" db="EMBL/GenBank/DDBJ databases">
        <authorList>
            <person name="Vincent A.T."/>
            <person name="Schiettekatte O."/>
            <person name="Bourhy P."/>
            <person name="Veyrier F.J."/>
            <person name="Picardeau M."/>
        </authorList>
    </citation>
    <scope>NUCLEOTIDE SEQUENCE</scope>
    <source>
        <strain evidence="5">201702690</strain>
    </source>
</reference>
<evidence type="ECO:0000256" key="1">
    <source>
        <dbReference type="ARBA" id="ARBA00006723"/>
    </source>
</evidence>
<accession>A0A5F1ZV82</accession>
<dbReference type="GO" id="GO:0016853">
    <property type="term" value="F:isomerase activity"/>
    <property type="evidence" value="ECO:0007669"/>
    <property type="project" value="UniProtKB-KW"/>
</dbReference>
<dbReference type="PANTHER" id="PTHR35530">
    <property type="entry name" value="TAUTOMERASE-RELATED"/>
    <property type="match status" value="1"/>
</dbReference>
<name>A0A5F1ZV82_9LEPT</name>
<reference evidence="4 7" key="2">
    <citation type="journal article" date="2019" name="PLoS Negl. Trop. Dis.">
        <title>Revisiting the worldwide diversity of Leptospira species in the environment.</title>
        <authorList>
            <person name="Vincent A.T."/>
            <person name="Schiettekatte O."/>
            <person name="Bourhy P."/>
            <person name="Veyrier F.J."/>
            <person name="Picardeau M."/>
        </authorList>
    </citation>
    <scope>NUCLEOTIDE SEQUENCE [LARGE SCALE GENOMIC DNA]</scope>
    <source>
        <strain evidence="5">201702690</strain>
        <strain evidence="4 7">SSW18</strain>
    </source>
</reference>
<evidence type="ECO:0000256" key="2">
    <source>
        <dbReference type="ARBA" id="ARBA00023235"/>
    </source>
</evidence>
<dbReference type="Gene3D" id="3.30.429.10">
    <property type="entry name" value="Macrophage Migration Inhibitory Factor"/>
    <property type="match status" value="1"/>
</dbReference>
<evidence type="ECO:0000259" key="3">
    <source>
        <dbReference type="Pfam" id="PF01361"/>
    </source>
</evidence>
<dbReference type="EMBL" id="RQER01000007">
    <property type="protein sequence ID" value="TGK00208.1"/>
    <property type="molecule type" value="Genomic_DNA"/>
</dbReference>
<comment type="caution">
    <text evidence="4">The sequence shown here is derived from an EMBL/GenBank/DDBJ whole genome shotgun (WGS) entry which is preliminary data.</text>
</comment>
<dbReference type="Proteomes" id="UP000297273">
    <property type="component" value="Unassembled WGS sequence"/>
</dbReference>
<dbReference type="InterPro" id="IPR004370">
    <property type="entry name" value="4-OT-like_dom"/>
</dbReference>
<dbReference type="AlphaFoldDB" id="A0A5F1ZV82"/>
<dbReference type="RefSeq" id="WP_135645672.1">
    <property type="nucleotide sequence ID" value="NZ_RQER01000007.1"/>
</dbReference>
<dbReference type="Proteomes" id="UP000297946">
    <property type="component" value="Unassembled WGS sequence"/>
</dbReference>
<keyword evidence="2" id="KW-0413">Isomerase</keyword>
<dbReference type="InterPro" id="IPR014347">
    <property type="entry name" value="Tautomerase/MIF_sf"/>
</dbReference>
<comment type="similarity">
    <text evidence="1">Belongs to the 4-oxalocrotonate tautomerase family.</text>
</comment>
<evidence type="ECO:0000313" key="7">
    <source>
        <dbReference type="Proteomes" id="UP000297946"/>
    </source>
</evidence>
<dbReference type="EMBL" id="RQGC01000006">
    <property type="protein sequence ID" value="TGL41162.1"/>
    <property type="molecule type" value="Genomic_DNA"/>
</dbReference>
<evidence type="ECO:0000313" key="5">
    <source>
        <dbReference type="EMBL" id="TGL41162.1"/>
    </source>
</evidence>
<sequence length="59" mass="6554">MPYVNLKVAGTLTKEQKKTIVKEFSDTLAKVAGRAPETTYIVIDEVSRENWAKGGDLLE</sequence>
<proteinExistence type="inferred from homology"/>
<evidence type="ECO:0000313" key="6">
    <source>
        <dbReference type="Proteomes" id="UP000297273"/>
    </source>
</evidence>
<evidence type="ECO:0000313" key="4">
    <source>
        <dbReference type="EMBL" id="TGK00208.1"/>
    </source>
</evidence>
<keyword evidence="6" id="KW-1185">Reference proteome</keyword>